<evidence type="ECO:0000313" key="3">
    <source>
        <dbReference type="Proteomes" id="UP001153954"/>
    </source>
</evidence>
<comment type="caution">
    <text evidence="2">The sequence shown here is derived from an EMBL/GenBank/DDBJ whole genome shotgun (WGS) entry which is preliminary data.</text>
</comment>
<dbReference type="EMBL" id="CAKOGL010000022">
    <property type="protein sequence ID" value="CAH2099750.1"/>
    <property type="molecule type" value="Genomic_DNA"/>
</dbReference>
<feature type="signal peptide" evidence="1">
    <location>
        <begin position="1"/>
        <end position="20"/>
    </location>
</feature>
<dbReference type="Proteomes" id="UP001153954">
    <property type="component" value="Unassembled WGS sequence"/>
</dbReference>
<sequence length="152" mass="16406">MALFEEMFYVYLLLLFGVLGQETIVKSSSPFGDIPSGNCSCGGFPTSTPDENSEPLLAQTPALVVKCNDEGDSTCKSLCLALATATKAKGPEILCARLQDVNELKLSAFYKICDRPWSYANMTAEEPLCCENSKAKMCSSLEGINNAPNKET</sequence>
<keyword evidence="1" id="KW-0732">Signal</keyword>
<proteinExistence type="predicted"/>
<accession>A0AAU9UPQ4</accession>
<protein>
    <submittedName>
        <fullName evidence="2">Uncharacterized protein</fullName>
    </submittedName>
</protein>
<feature type="chain" id="PRO_5043639407" evidence="1">
    <location>
        <begin position="21"/>
        <end position="152"/>
    </location>
</feature>
<keyword evidence="3" id="KW-1185">Reference proteome</keyword>
<reference evidence="2" key="1">
    <citation type="submission" date="2022-03" db="EMBL/GenBank/DDBJ databases">
        <authorList>
            <person name="Tunstrom K."/>
        </authorList>
    </citation>
    <scope>NUCLEOTIDE SEQUENCE</scope>
</reference>
<evidence type="ECO:0000313" key="2">
    <source>
        <dbReference type="EMBL" id="CAH2099750.1"/>
    </source>
</evidence>
<organism evidence="2 3">
    <name type="scientific">Euphydryas editha</name>
    <name type="common">Edith's checkerspot</name>
    <dbReference type="NCBI Taxonomy" id="104508"/>
    <lineage>
        <taxon>Eukaryota</taxon>
        <taxon>Metazoa</taxon>
        <taxon>Ecdysozoa</taxon>
        <taxon>Arthropoda</taxon>
        <taxon>Hexapoda</taxon>
        <taxon>Insecta</taxon>
        <taxon>Pterygota</taxon>
        <taxon>Neoptera</taxon>
        <taxon>Endopterygota</taxon>
        <taxon>Lepidoptera</taxon>
        <taxon>Glossata</taxon>
        <taxon>Ditrysia</taxon>
        <taxon>Papilionoidea</taxon>
        <taxon>Nymphalidae</taxon>
        <taxon>Nymphalinae</taxon>
        <taxon>Euphydryas</taxon>
    </lineage>
</organism>
<name>A0AAU9UPQ4_EUPED</name>
<dbReference type="AlphaFoldDB" id="A0AAU9UPQ4"/>
<evidence type="ECO:0000256" key="1">
    <source>
        <dbReference type="SAM" id="SignalP"/>
    </source>
</evidence>
<gene>
    <name evidence="2" type="ORF">EEDITHA_LOCUS14690</name>
</gene>